<feature type="transmembrane region" description="Helical" evidence="5">
    <location>
        <begin position="51"/>
        <end position="69"/>
    </location>
</feature>
<sequence length="192" mass="20463">MSDEALWALGRGTGVTALLLLTLSIVLGVAARSGRPVVGLPRFALSSLHRWVALGATLLIALHITTMVIDPYAQIRLVDVVVPFRAGYAPIWVGLGTLALDLLVVVVATALLRHLMSPRTFRVIHLATHALWPVAFAHALGSGTDVGHVWMIAVCVICALTVGAAVTARFLVPGEFDRTRRIARDDVLVGTP</sequence>
<gene>
    <name evidence="7" type="ORF">ACFQ04_07805</name>
</gene>
<proteinExistence type="predicted"/>
<evidence type="ECO:0000256" key="5">
    <source>
        <dbReference type="SAM" id="Phobius"/>
    </source>
</evidence>
<reference evidence="8" key="1">
    <citation type="journal article" date="2019" name="Int. J. Syst. Evol. Microbiol.">
        <title>The Global Catalogue of Microorganisms (GCM) 10K type strain sequencing project: providing services to taxonomists for standard genome sequencing and annotation.</title>
        <authorList>
            <consortium name="The Broad Institute Genomics Platform"/>
            <consortium name="The Broad Institute Genome Sequencing Center for Infectious Disease"/>
            <person name="Wu L."/>
            <person name="Ma J."/>
        </authorList>
    </citation>
    <scope>NUCLEOTIDE SEQUENCE [LARGE SCALE GENOMIC DNA]</scope>
    <source>
        <strain evidence="8">CCUG 50873</strain>
    </source>
</reference>
<dbReference type="RefSeq" id="WP_253646422.1">
    <property type="nucleotide sequence ID" value="NZ_BAAAMO010000002.1"/>
</dbReference>
<organism evidence="7 8">
    <name type="scientific">Williamsia deligens</name>
    <dbReference type="NCBI Taxonomy" id="321325"/>
    <lineage>
        <taxon>Bacteria</taxon>
        <taxon>Bacillati</taxon>
        <taxon>Actinomycetota</taxon>
        <taxon>Actinomycetes</taxon>
        <taxon>Mycobacteriales</taxon>
        <taxon>Nocardiaceae</taxon>
        <taxon>Williamsia</taxon>
    </lineage>
</organism>
<evidence type="ECO:0000256" key="3">
    <source>
        <dbReference type="ARBA" id="ARBA00022989"/>
    </source>
</evidence>
<feature type="transmembrane region" description="Helical" evidence="5">
    <location>
        <begin position="123"/>
        <end position="141"/>
    </location>
</feature>
<keyword evidence="3 5" id="KW-1133">Transmembrane helix</keyword>
<feature type="domain" description="Ferric oxidoreductase" evidence="6">
    <location>
        <begin position="13"/>
        <end position="133"/>
    </location>
</feature>
<keyword evidence="2 5" id="KW-0812">Transmembrane</keyword>
<evidence type="ECO:0000256" key="4">
    <source>
        <dbReference type="ARBA" id="ARBA00023136"/>
    </source>
</evidence>
<accession>A0ABW3G6F5</accession>
<name>A0ABW3G6F5_9NOCA</name>
<protein>
    <submittedName>
        <fullName evidence="7">Ferric reductase-like transmembrane domain-containing protein</fullName>
    </submittedName>
</protein>
<evidence type="ECO:0000313" key="7">
    <source>
        <dbReference type="EMBL" id="MFD0925642.1"/>
    </source>
</evidence>
<evidence type="ECO:0000256" key="2">
    <source>
        <dbReference type="ARBA" id="ARBA00022692"/>
    </source>
</evidence>
<dbReference type="EMBL" id="JBHTIL010000001">
    <property type="protein sequence ID" value="MFD0925642.1"/>
    <property type="molecule type" value="Genomic_DNA"/>
</dbReference>
<keyword evidence="4 5" id="KW-0472">Membrane</keyword>
<evidence type="ECO:0000313" key="8">
    <source>
        <dbReference type="Proteomes" id="UP001597068"/>
    </source>
</evidence>
<comment type="subcellular location">
    <subcellularLocation>
        <location evidence="1">Membrane</location>
        <topology evidence="1">Multi-pass membrane protein</topology>
    </subcellularLocation>
</comment>
<feature type="transmembrane region" description="Helical" evidence="5">
    <location>
        <begin position="147"/>
        <end position="172"/>
    </location>
</feature>
<feature type="transmembrane region" description="Helical" evidence="5">
    <location>
        <begin position="6"/>
        <end position="30"/>
    </location>
</feature>
<dbReference type="InterPro" id="IPR013130">
    <property type="entry name" value="Fe3_Rdtase_TM_dom"/>
</dbReference>
<dbReference type="Pfam" id="PF01794">
    <property type="entry name" value="Ferric_reduct"/>
    <property type="match status" value="1"/>
</dbReference>
<keyword evidence="8" id="KW-1185">Reference proteome</keyword>
<evidence type="ECO:0000256" key="1">
    <source>
        <dbReference type="ARBA" id="ARBA00004141"/>
    </source>
</evidence>
<feature type="transmembrane region" description="Helical" evidence="5">
    <location>
        <begin position="89"/>
        <end position="111"/>
    </location>
</feature>
<evidence type="ECO:0000259" key="6">
    <source>
        <dbReference type="Pfam" id="PF01794"/>
    </source>
</evidence>
<dbReference type="Proteomes" id="UP001597068">
    <property type="component" value="Unassembled WGS sequence"/>
</dbReference>
<comment type="caution">
    <text evidence="7">The sequence shown here is derived from an EMBL/GenBank/DDBJ whole genome shotgun (WGS) entry which is preliminary data.</text>
</comment>